<dbReference type="Pfam" id="PF00691">
    <property type="entry name" value="OmpA"/>
    <property type="match status" value="1"/>
</dbReference>
<keyword evidence="4" id="KW-1185">Reference proteome</keyword>
<dbReference type="Pfam" id="PF09850">
    <property type="entry name" value="DotU"/>
    <property type="match status" value="1"/>
</dbReference>
<keyword evidence="1" id="KW-0472">Membrane</keyword>
<dbReference type="CDD" id="cd07185">
    <property type="entry name" value="OmpA_C-like"/>
    <property type="match status" value="1"/>
</dbReference>
<dbReference type="InterPro" id="IPR050330">
    <property type="entry name" value="Bact_OuterMem_StrucFunc"/>
</dbReference>
<evidence type="ECO:0000313" key="3">
    <source>
        <dbReference type="EMBL" id="RQY90195.1"/>
    </source>
</evidence>
<sequence length="411" mass="44546">MTTTFRSVDSSDAQREPTALPFGMRLRAVEAAANPLFEAARSLLSALADTPARLDDTQVAARRQWLEHEMKLFGRMCATLRVRADHVDHARYCLCAALDEAAMQKDWGRRGIDGVEWSTNGLAVVFGQDRQGGDRVFAVIDLALRSPLEHLDLLEVLQNILDLGFKGRFRYVAGGAGALADVRRRVHVAVVSSGVSPADGLVAMPSMHPMPRWQTDPWVRPVEVPRRKRRLAISAVCAAAVFGAASYAAFDRWGERWHRQPDADGVDVLARGLKARLSSEIAAGVVSVERDRNGDGITLRFGDLFSPGQVSISPWIGPAIAVVGQEAAKFPGLRVHVTGHTDNVPLAGASHVSNLTLSRQRADQVAKILVAAGVPADRIDSAGKADEVPIVGNNTEEGRARNRRVEISISE</sequence>
<dbReference type="Gene3D" id="3.30.1330.60">
    <property type="entry name" value="OmpA-like domain"/>
    <property type="match status" value="1"/>
</dbReference>
<dbReference type="Gene3D" id="1.25.40.590">
    <property type="entry name" value="Type IV / VI secretion system, DotU"/>
    <property type="match status" value="1"/>
</dbReference>
<evidence type="ECO:0000256" key="1">
    <source>
        <dbReference type="PROSITE-ProRule" id="PRU00473"/>
    </source>
</evidence>
<dbReference type="PANTHER" id="PTHR30329:SF21">
    <property type="entry name" value="LIPOPROTEIN YIAD-RELATED"/>
    <property type="match status" value="1"/>
</dbReference>
<proteinExistence type="predicted"/>
<dbReference type="PANTHER" id="PTHR30329">
    <property type="entry name" value="STATOR ELEMENT OF FLAGELLAR MOTOR COMPLEX"/>
    <property type="match status" value="1"/>
</dbReference>
<evidence type="ECO:0000313" key="4">
    <source>
        <dbReference type="Proteomes" id="UP000281098"/>
    </source>
</evidence>
<dbReference type="InterPro" id="IPR036737">
    <property type="entry name" value="OmpA-like_sf"/>
</dbReference>
<comment type="caution">
    <text evidence="3">The sequence shown here is derived from an EMBL/GenBank/DDBJ whole genome shotgun (WGS) entry which is preliminary data.</text>
</comment>
<feature type="domain" description="OmpA-like" evidence="2">
    <location>
        <begin position="292"/>
        <end position="411"/>
    </location>
</feature>
<dbReference type="RefSeq" id="WP_063899269.1">
    <property type="nucleotide sequence ID" value="NZ_JAXKSJ010000002.1"/>
</dbReference>
<reference evidence="3 4" key="1">
    <citation type="submission" date="2018-08" db="EMBL/GenBank/DDBJ databases">
        <title>Comparative analysis of Burkholderia isolates from Puerto Rico.</title>
        <authorList>
            <person name="Hall C."/>
            <person name="Sahl J."/>
            <person name="Wagner D."/>
        </authorList>
    </citation>
    <scope>NUCLEOTIDE SEQUENCE [LARGE SCALE GENOMIC DNA]</scope>
    <source>
        <strain evidence="3 4">Bp8966</strain>
    </source>
</reference>
<evidence type="ECO:0000259" key="2">
    <source>
        <dbReference type="PROSITE" id="PS51123"/>
    </source>
</evidence>
<dbReference type="InterPro" id="IPR038522">
    <property type="entry name" value="T4/T6SS_DotU_sf"/>
</dbReference>
<dbReference type="Proteomes" id="UP000281098">
    <property type="component" value="Unassembled WGS sequence"/>
</dbReference>
<dbReference type="EMBL" id="QTPM01000023">
    <property type="protein sequence ID" value="RQY90195.1"/>
    <property type="molecule type" value="Genomic_DNA"/>
</dbReference>
<dbReference type="NCBIfam" id="NF038228">
    <property type="entry name" value="IcmH_DotU_IVB"/>
    <property type="match status" value="1"/>
</dbReference>
<dbReference type="SUPFAM" id="SSF103088">
    <property type="entry name" value="OmpA-like"/>
    <property type="match status" value="1"/>
</dbReference>
<organism evidence="3 4">
    <name type="scientific">Burkholderia stagnalis</name>
    <dbReference type="NCBI Taxonomy" id="1503054"/>
    <lineage>
        <taxon>Bacteria</taxon>
        <taxon>Pseudomonadati</taxon>
        <taxon>Pseudomonadota</taxon>
        <taxon>Betaproteobacteria</taxon>
        <taxon>Burkholderiales</taxon>
        <taxon>Burkholderiaceae</taxon>
        <taxon>Burkholderia</taxon>
        <taxon>Burkholderia cepacia complex</taxon>
    </lineage>
</organism>
<gene>
    <name evidence="3" type="ORF">DF017_19225</name>
</gene>
<name>A0ABX9YPC5_9BURK</name>
<protein>
    <submittedName>
        <fullName evidence="3">Type IV secretion protein DotU</fullName>
    </submittedName>
</protein>
<accession>A0ABX9YPC5</accession>
<dbReference type="NCBIfam" id="TIGR03349">
    <property type="entry name" value="IV_VI_DotU"/>
    <property type="match status" value="1"/>
</dbReference>
<dbReference type="PROSITE" id="PS51123">
    <property type="entry name" value="OMPA_2"/>
    <property type="match status" value="1"/>
</dbReference>
<dbReference type="InterPro" id="IPR017732">
    <property type="entry name" value="T4/T6SS_DotU"/>
</dbReference>
<dbReference type="InterPro" id="IPR006665">
    <property type="entry name" value="OmpA-like"/>
</dbReference>